<dbReference type="RefSeq" id="WP_191830022.1">
    <property type="nucleotide sequence ID" value="NZ_JACYHB010000015.1"/>
</dbReference>
<keyword evidence="1" id="KW-1133">Transmembrane helix</keyword>
<feature type="transmembrane region" description="Helical" evidence="1">
    <location>
        <begin position="28"/>
        <end position="54"/>
    </location>
</feature>
<accession>A0A927J1Y4</accession>
<sequence>MTAEISTGAIGLWLTFEPRRQRVYWSKVAAAMLGVLPVVALAYAIMAGGAYGAFALNDRLGNVTGETWSELASVGGRLLVASAGTAAVGAALGVLLKHAAAALGFLVVWVGVLENVVGAAVPELQRWLVRTNVTAWTEGGTAFWINDCTPDETGGMVCESIERAVTQTQGGLFLLGVTVVASLLALVVFRRRDVS</sequence>
<keyword evidence="3" id="KW-1185">Reference proteome</keyword>
<name>A0A927J1Y4_9MICO</name>
<feature type="transmembrane region" description="Helical" evidence="1">
    <location>
        <begin position="74"/>
        <end position="96"/>
    </location>
</feature>
<reference evidence="2" key="1">
    <citation type="journal article" date="2018" name="Curr. Microbiol.">
        <title>Cellulosimicrobium arenosum sp. nov., Isolated from Marine Sediment Sand.</title>
        <authorList>
            <person name="Oh M."/>
            <person name="Kim J.H."/>
            <person name="Yoon J.H."/>
            <person name="Schumann P."/>
            <person name="Kim W."/>
        </authorList>
    </citation>
    <scope>NUCLEOTIDE SEQUENCE</scope>
    <source>
        <strain evidence="2">KCTC 49039</strain>
    </source>
</reference>
<evidence type="ECO:0000256" key="1">
    <source>
        <dbReference type="SAM" id="Phobius"/>
    </source>
</evidence>
<dbReference type="Proteomes" id="UP000610846">
    <property type="component" value="Unassembled WGS sequence"/>
</dbReference>
<proteinExistence type="predicted"/>
<protein>
    <submittedName>
        <fullName evidence="2">Uncharacterized protein</fullName>
    </submittedName>
</protein>
<dbReference type="AlphaFoldDB" id="A0A927J1Y4"/>
<evidence type="ECO:0000313" key="2">
    <source>
        <dbReference type="EMBL" id="MBD8080444.1"/>
    </source>
</evidence>
<reference evidence="2" key="2">
    <citation type="submission" date="2020-09" db="EMBL/GenBank/DDBJ databases">
        <authorList>
            <person name="Yu Y."/>
        </authorList>
    </citation>
    <scope>NUCLEOTIDE SEQUENCE</scope>
    <source>
        <strain evidence="2">KCTC 49039</strain>
    </source>
</reference>
<feature type="transmembrane region" description="Helical" evidence="1">
    <location>
        <begin position="103"/>
        <end position="121"/>
    </location>
</feature>
<dbReference type="EMBL" id="JACYHB010000015">
    <property type="protein sequence ID" value="MBD8080444.1"/>
    <property type="molecule type" value="Genomic_DNA"/>
</dbReference>
<keyword evidence="1" id="KW-0812">Transmembrane</keyword>
<feature type="transmembrane region" description="Helical" evidence="1">
    <location>
        <begin position="170"/>
        <end position="189"/>
    </location>
</feature>
<evidence type="ECO:0000313" key="3">
    <source>
        <dbReference type="Proteomes" id="UP000610846"/>
    </source>
</evidence>
<gene>
    <name evidence="2" type="ORF">IF651_15430</name>
</gene>
<keyword evidence="1" id="KW-0472">Membrane</keyword>
<comment type="caution">
    <text evidence="2">The sequence shown here is derived from an EMBL/GenBank/DDBJ whole genome shotgun (WGS) entry which is preliminary data.</text>
</comment>
<organism evidence="2 3">
    <name type="scientific">Cellulosimicrobium arenosum</name>
    <dbReference type="NCBI Taxonomy" id="2708133"/>
    <lineage>
        <taxon>Bacteria</taxon>
        <taxon>Bacillati</taxon>
        <taxon>Actinomycetota</taxon>
        <taxon>Actinomycetes</taxon>
        <taxon>Micrococcales</taxon>
        <taxon>Promicromonosporaceae</taxon>
        <taxon>Cellulosimicrobium</taxon>
    </lineage>
</organism>